<dbReference type="InterPro" id="IPR058245">
    <property type="entry name" value="NreC/VraR/RcsB-like_REC"/>
</dbReference>
<dbReference type="GO" id="GO:0000160">
    <property type="term" value="P:phosphorelay signal transduction system"/>
    <property type="evidence" value="ECO:0007669"/>
    <property type="project" value="InterPro"/>
</dbReference>
<dbReference type="PANTHER" id="PTHR43214">
    <property type="entry name" value="TWO-COMPONENT RESPONSE REGULATOR"/>
    <property type="match status" value="1"/>
</dbReference>
<dbReference type="PROSITE" id="PS50043">
    <property type="entry name" value="HTH_LUXR_2"/>
    <property type="match status" value="1"/>
</dbReference>
<keyword evidence="2" id="KW-0805">Transcription regulation</keyword>
<gene>
    <name evidence="8" type="ORF">BFP71_17295</name>
</gene>
<evidence type="ECO:0000259" key="6">
    <source>
        <dbReference type="PROSITE" id="PS50043"/>
    </source>
</evidence>
<dbReference type="RefSeq" id="WP_069836670.1">
    <property type="nucleotide sequence ID" value="NZ_MDGQ01000005.1"/>
</dbReference>
<comment type="caution">
    <text evidence="8">The sequence shown here is derived from an EMBL/GenBank/DDBJ whole genome shotgun (WGS) entry which is preliminary data.</text>
</comment>
<dbReference type="OrthoDB" id="9797341at2"/>
<evidence type="ECO:0000256" key="2">
    <source>
        <dbReference type="ARBA" id="ARBA00023015"/>
    </source>
</evidence>
<dbReference type="Pfam" id="PF00072">
    <property type="entry name" value="Response_reg"/>
    <property type="match status" value="1"/>
</dbReference>
<dbReference type="EMBL" id="MDGQ01000005">
    <property type="protein sequence ID" value="OEK05166.1"/>
    <property type="molecule type" value="Genomic_DNA"/>
</dbReference>
<dbReference type="SMART" id="SM00448">
    <property type="entry name" value="REC"/>
    <property type="match status" value="1"/>
</dbReference>
<dbReference type="InterPro" id="IPR000792">
    <property type="entry name" value="Tscrpt_reg_LuxR_C"/>
</dbReference>
<dbReference type="PROSITE" id="PS50110">
    <property type="entry name" value="RESPONSE_REGULATORY"/>
    <property type="match status" value="1"/>
</dbReference>
<dbReference type="InterPro" id="IPR001789">
    <property type="entry name" value="Sig_transdc_resp-reg_receiver"/>
</dbReference>
<keyword evidence="4" id="KW-0804">Transcription</keyword>
<dbReference type="Gene3D" id="3.40.50.2300">
    <property type="match status" value="1"/>
</dbReference>
<keyword evidence="3" id="KW-0238">DNA-binding</keyword>
<keyword evidence="9" id="KW-1185">Reference proteome</keyword>
<evidence type="ECO:0000256" key="4">
    <source>
        <dbReference type="ARBA" id="ARBA00023163"/>
    </source>
</evidence>
<dbReference type="SUPFAM" id="SSF46894">
    <property type="entry name" value="C-terminal effector domain of the bipartite response regulators"/>
    <property type="match status" value="1"/>
</dbReference>
<dbReference type="GO" id="GO:0003677">
    <property type="term" value="F:DNA binding"/>
    <property type="evidence" value="ECO:0007669"/>
    <property type="project" value="UniProtKB-KW"/>
</dbReference>
<feature type="domain" description="Response regulatory" evidence="7">
    <location>
        <begin position="3"/>
        <end position="119"/>
    </location>
</feature>
<dbReference type="CDD" id="cd17535">
    <property type="entry name" value="REC_NarL-like"/>
    <property type="match status" value="1"/>
</dbReference>
<dbReference type="AlphaFoldDB" id="A0A1E5T1D1"/>
<dbReference type="GO" id="GO:0006355">
    <property type="term" value="P:regulation of DNA-templated transcription"/>
    <property type="evidence" value="ECO:0007669"/>
    <property type="project" value="InterPro"/>
</dbReference>
<evidence type="ECO:0000256" key="3">
    <source>
        <dbReference type="ARBA" id="ARBA00023125"/>
    </source>
</evidence>
<evidence type="ECO:0000313" key="9">
    <source>
        <dbReference type="Proteomes" id="UP000095552"/>
    </source>
</evidence>
<sequence>MIRVFIVDDHQVVIDGLSSILADNDNIKFCGSAQNGKDALLQLQSVSPDVLLLDINMPEMDGIQVIKALRERGDNLHILVLTMHNNPQFTKQLMQLGVEGCILKNAGQKELILAINEVNNGERYYGKDVQDSLFESVKKTEDAVAKVQLTKREVQVIRLIASEYTTNEIAEELAISTHTVDTHRKNIVSKLGFKNTAGLVKFAIEKGIV</sequence>
<dbReference type="PRINTS" id="PR00038">
    <property type="entry name" value="HTHLUXR"/>
</dbReference>
<dbReference type="CDD" id="cd06170">
    <property type="entry name" value="LuxR_C_like"/>
    <property type="match status" value="1"/>
</dbReference>
<dbReference type="Pfam" id="PF00196">
    <property type="entry name" value="GerE"/>
    <property type="match status" value="1"/>
</dbReference>
<accession>A0A1E5T1D1</accession>
<evidence type="ECO:0000256" key="5">
    <source>
        <dbReference type="PROSITE-ProRule" id="PRU00169"/>
    </source>
</evidence>
<evidence type="ECO:0008006" key="10">
    <source>
        <dbReference type="Google" id="ProtNLM"/>
    </source>
</evidence>
<evidence type="ECO:0000256" key="1">
    <source>
        <dbReference type="ARBA" id="ARBA00022553"/>
    </source>
</evidence>
<feature type="modified residue" description="4-aspartylphosphate" evidence="5">
    <location>
        <position position="54"/>
    </location>
</feature>
<proteinExistence type="predicted"/>
<dbReference type="Proteomes" id="UP000095552">
    <property type="component" value="Unassembled WGS sequence"/>
</dbReference>
<dbReference type="SMART" id="SM00421">
    <property type="entry name" value="HTH_LUXR"/>
    <property type="match status" value="1"/>
</dbReference>
<protein>
    <recommendedName>
        <fullName evidence="10">DNA-binding response regulator</fullName>
    </recommendedName>
</protein>
<dbReference type="InterPro" id="IPR039420">
    <property type="entry name" value="WalR-like"/>
</dbReference>
<evidence type="ECO:0000259" key="7">
    <source>
        <dbReference type="PROSITE" id="PS50110"/>
    </source>
</evidence>
<evidence type="ECO:0000313" key="8">
    <source>
        <dbReference type="EMBL" id="OEK05166.1"/>
    </source>
</evidence>
<dbReference type="SUPFAM" id="SSF52172">
    <property type="entry name" value="CheY-like"/>
    <property type="match status" value="1"/>
</dbReference>
<feature type="domain" description="HTH luxR-type" evidence="6">
    <location>
        <begin position="142"/>
        <end position="207"/>
    </location>
</feature>
<keyword evidence="1 5" id="KW-0597">Phosphoprotein</keyword>
<name>A0A1E5T1D1_9BACT</name>
<organism evidence="8 9">
    <name type="scientific">Roseivirga misakiensis</name>
    <dbReference type="NCBI Taxonomy" id="1563681"/>
    <lineage>
        <taxon>Bacteria</taxon>
        <taxon>Pseudomonadati</taxon>
        <taxon>Bacteroidota</taxon>
        <taxon>Cytophagia</taxon>
        <taxon>Cytophagales</taxon>
        <taxon>Roseivirgaceae</taxon>
        <taxon>Roseivirga</taxon>
    </lineage>
</organism>
<reference evidence="8 9" key="1">
    <citation type="submission" date="2016-08" db="EMBL/GenBank/DDBJ databases">
        <title>Draft genome of Fabibacter sp. strain SK-8.</title>
        <authorList>
            <person name="Wong S.-K."/>
            <person name="Hamasaki K."/>
            <person name="Yoshizawa S."/>
        </authorList>
    </citation>
    <scope>NUCLEOTIDE SEQUENCE [LARGE SCALE GENOMIC DNA]</scope>
    <source>
        <strain evidence="8 9">SK-8</strain>
    </source>
</reference>
<dbReference type="InterPro" id="IPR016032">
    <property type="entry name" value="Sig_transdc_resp-reg_C-effctor"/>
</dbReference>
<dbReference type="InterPro" id="IPR011006">
    <property type="entry name" value="CheY-like_superfamily"/>
</dbReference>
<dbReference type="PANTHER" id="PTHR43214:SF41">
    <property type="entry name" value="NITRATE_NITRITE RESPONSE REGULATOR PROTEIN NARP"/>
    <property type="match status" value="1"/>
</dbReference>
<dbReference type="STRING" id="1563681.BFP71_17295"/>